<dbReference type="AlphaFoldDB" id="T1K0Z8"/>
<evidence type="ECO:0000313" key="2">
    <source>
        <dbReference type="EnsemblMetazoa" id="tetur03g09670.1"/>
    </source>
</evidence>
<dbReference type="GO" id="GO:0005730">
    <property type="term" value="C:nucleolus"/>
    <property type="evidence" value="ECO:0007669"/>
    <property type="project" value="TreeGrafter"/>
</dbReference>
<dbReference type="Proteomes" id="UP000015104">
    <property type="component" value="Unassembled WGS sequence"/>
</dbReference>
<dbReference type="OrthoDB" id="6257894at2759"/>
<dbReference type="KEGG" id="tut:107359231"/>
<sequence>MAKSLRSKFKRKMRAIKRVRYGQKELDRLKKMLAEAANNESIELAKPKEIDMKATEETKANSDKKDENFMEIEKPKRNAKTLMDQHGTFPVWVHPRQRRKLLKRNKAKKKNIK</sequence>
<dbReference type="OMA" id="YGNYPVW"/>
<dbReference type="EMBL" id="CAEY01001145">
    <property type="status" value="NOT_ANNOTATED_CDS"/>
    <property type="molecule type" value="Genomic_DNA"/>
</dbReference>
<reference evidence="3" key="1">
    <citation type="submission" date="2011-08" db="EMBL/GenBank/DDBJ databases">
        <authorList>
            <person name="Rombauts S."/>
        </authorList>
    </citation>
    <scope>NUCLEOTIDE SEQUENCE</scope>
    <source>
        <strain evidence="3">London</strain>
    </source>
</reference>
<protein>
    <recommendedName>
        <fullName evidence="4">Protein LLP homolog</fullName>
    </recommendedName>
</protein>
<name>T1K0Z8_TETUR</name>
<gene>
    <name evidence="2" type="primary">107359231</name>
</gene>
<evidence type="ECO:0000313" key="3">
    <source>
        <dbReference type="Proteomes" id="UP000015104"/>
    </source>
</evidence>
<dbReference type="STRING" id="32264.T1K0Z8"/>
<dbReference type="GO" id="GO:0001099">
    <property type="term" value="F:basal RNA polymerase II transcription machinery binding"/>
    <property type="evidence" value="ECO:0007669"/>
    <property type="project" value="TreeGrafter"/>
</dbReference>
<accession>T1K0Z8</accession>
<dbReference type="PANTHER" id="PTHR34253">
    <property type="entry name" value="PROTEIN LLP HOMOLOG"/>
    <property type="match status" value="1"/>
</dbReference>
<evidence type="ECO:0008006" key="4">
    <source>
        <dbReference type="Google" id="ProtNLM"/>
    </source>
</evidence>
<keyword evidence="3" id="KW-1185">Reference proteome</keyword>
<dbReference type="PANTHER" id="PTHR34253:SF1">
    <property type="entry name" value="PROTEIN LLP HOMOLOG"/>
    <property type="match status" value="1"/>
</dbReference>
<dbReference type="Pfam" id="PF10169">
    <property type="entry name" value="LLPH"/>
    <property type="match status" value="1"/>
</dbReference>
<proteinExistence type="inferred from homology"/>
<comment type="similarity">
    <text evidence="1">Belongs to the learning-associated protein family.</text>
</comment>
<dbReference type="GO" id="GO:0003723">
    <property type="term" value="F:RNA binding"/>
    <property type="evidence" value="ECO:0007669"/>
    <property type="project" value="TreeGrafter"/>
</dbReference>
<organism evidence="2 3">
    <name type="scientific">Tetranychus urticae</name>
    <name type="common">Two-spotted spider mite</name>
    <dbReference type="NCBI Taxonomy" id="32264"/>
    <lineage>
        <taxon>Eukaryota</taxon>
        <taxon>Metazoa</taxon>
        <taxon>Ecdysozoa</taxon>
        <taxon>Arthropoda</taxon>
        <taxon>Chelicerata</taxon>
        <taxon>Arachnida</taxon>
        <taxon>Acari</taxon>
        <taxon>Acariformes</taxon>
        <taxon>Trombidiformes</taxon>
        <taxon>Prostigmata</taxon>
        <taxon>Eleutherengona</taxon>
        <taxon>Raphignathae</taxon>
        <taxon>Tetranychoidea</taxon>
        <taxon>Tetranychidae</taxon>
        <taxon>Tetranychus</taxon>
    </lineage>
</organism>
<reference evidence="2" key="2">
    <citation type="submission" date="2015-06" db="UniProtKB">
        <authorList>
            <consortium name="EnsemblMetazoa"/>
        </authorList>
    </citation>
    <scope>IDENTIFICATION</scope>
</reference>
<dbReference type="EnsemblMetazoa" id="tetur03g09670.1">
    <property type="protein sequence ID" value="tetur03g09670.1"/>
    <property type="gene ID" value="tetur03g09670"/>
</dbReference>
<dbReference type="eggNOG" id="KOG4811">
    <property type="taxonomic scope" value="Eukaryota"/>
</dbReference>
<dbReference type="HOGENOM" id="CLU_134502_0_0_1"/>
<dbReference type="InterPro" id="IPR018784">
    <property type="entry name" value="LLPH-like"/>
</dbReference>
<dbReference type="GO" id="GO:0097484">
    <property type="term" value="P:dendrite extension"/>
    <property type="evidence" value="ECO:0007669"/>
    <property type="project" value="TreeGrafter"/>
</dbReference>
<evidence type="ECO:0000256" key="1">
    <source>
        <dbReference type="ARBA" id="ARBA00034118"/>
    </source>
</evidence>